<organism evidence="1 2">
    <name type="scientific">Cylindrospermum stagnale PCC 7417</name>
    <dbReference type="NCBI Taxonomy" id="56107"/>
    <lineage>
        <taxon>Bacteria</taxon>
        <taxon>Bacillati</taxon>
        <taxon>Cyanobacteriota</taxon>
        <taxon>Cyanophyceae</taxon>
        <taxon>Nostocales</taxon>
        <taxon>Nostocaceae</taxon>
        <taxon>Cylindrospermum</taxon>
    </lineage>
</organism>
<dbReference type="STRING" id="56107.Cylst_3430"/>
<dbReference type="KEGG" id="csg:Cylst_3430"/>
<dbReference type="Proteomes" id="UP000010475">
    <property type="component" value="Chromosome"/>
</dbReference>
<dbReference type="AlphaFoldDB" id="K9WZ05"/>
<evidence type="ECO:0000313" key="1">
    <source>
        <dbReference type="EMBL" id="AFZ25580.1"/>
    </source>
</evidence>
<accession>K9WZ05</accession>
<dbReference type="EMBL" id="CP003642">
    <property type="protein sequence ID" value="AFZ25580.1"/>
    <property type="molecule type" value="Genomic_DNA"/>
</dbReference>
<name>K9WZ05_9NOST</name>
<evidence type="ECO:0000313" key="2">
    <source>
        <dbReference type="Proteomes" id="UP000010475"/>
    </source>
</evidence>
<reference evidence="1 2" key="1">
    <citation type="submission" date="2012-06" db="EMBL/GenBank/DDBJ databases">
        <title>Finished chromosome of genome of Cylindrospermum stagnale PCC 7417.</title>
        <authorList>
            <consortium name="US DOE Joint Genome Institute"/>
            <person name="Gugger M."/>
            <person name="Coursin T."/>
            <person name="Rippka R."/>
            <person name="Tandeau De Marsac N."/>
            <person name="Huntemann M."/>
            <person name="Wei C.-L."/>
            <person name="Han J."/>
            <person name="Detter J.C."/>
            <person name="Han C."/>
            <person name="Tapia R."/>
            <person name="Chen A."/>
            <person name="Kyrpides N."/>
            <person name="Mavromatis K."/>
            <person name="Markowitz V."/>
            <person name="Szeto E."/>
            <person name="Ivanova N."/>
            <person name="Pagani I."/>
            <person name="Pati A."/>
            <person name="Goodwin L."/>
            <person name="Nordberg H.P."/>
            <person name="Cantor M.N."/>
            <person name="Hua S.X."/>
            <person name="Woyke T."/>
            <person name="Kerfeld C.A."/>
        </authorList>
    </citation>
    <scope>NUCLEOTIDE SEQUENCE [LARGE SCALE GENOMIC DNA]</scope>
    <source>
        <strain evidence="1 2">PCC 7417</strain>
    </source>
</reference>
<dbReference type="HOGENOM" id="CLU_3389042_0_0_3"/>
<proteinExistence type="predicted"/>
<protein>
    <submittedName>
        <fullName evidence="1">Uncharacterized protein</fullName>
    </submittedName>
</protein>
<keyword evidence="2" id="KW-1185">Reference proteome</keyword>
<sequence length="32" mass="3617">MNLYDEVVEQLKQNRASIVFATARLTKSGYGN</sequence>
<gene>
    <name evidence="1" type="ORF">Cylst_3430</name>
</gene>